<reference evidence="2 3" key="1">
    <citation type="submission" date="2020-07" db="EMBL/GenBank/DDBJ databases">
        <title>The yeast mating-type switching endonuclease HO is a domesticated member of an unorthodox homing genetic element family.</title>
        <authorList>
            <person name="Coughlan A.Y."/>
            <person name="Lombardi L."/>
            <person name="Braun-Galleani S."/>
            <person name="Martos A.R."/>
            <person name="Galeote V."/>
            <person name="Bigey F."/>
            <person name="Dequin S."/>
            <person name="Byrne K.P."/>
            <person name="Wolfe K.H."/>
        </authorList>
    </citation>
    <scope>NUCLEOTIDE SEQUENCE [LARGE SCALE GENOMIC DNA]</scope>
    <source>
        <strain evidence="2 3">NRRL Y-6702</strain>
    </source>
</reference>
<dbReference type="Proteomes" id="UP000509704">
    <property type="component" value="Chromosome 3"/>
</dbReference>
<feature type="region of interest" description="Disordered" evidence="1">
    <location>
        <begin position="7"/>
        <end position="39"/>
    </location>
</feature>
<organism evidence="2 3">
    <name type="scientific">Zygotorulaspora mrakii</name>
    <name type="common">Zygosaccharomyces mrakii</name>
    <dbReference type="NCBI Taxonomy" id="42260"/>
    <lineage>
        <taxon>Eukaryota</taxon>
        <taxon>Fungi</taxon>
        <taxon>Dikarya</taxon>
        <taxon>Ascomycota</taxon>
        <taxon>Saccharomycotina</taxon>
        <taxon>Saccharomycetes</taxon>
        <taxon>Saccharomycetales</taxon>
        <taxon>Saccharomycetaceae</taxon>
        <taxon>Zygotorulaspora</taxon>
    </lineage>
</organism>
<evidence type="ECO:0000256" key="1">
    <source>
        <dbReference type="SAM" id="MobiDB-lite"/>
    </source>
</evidence>
<dbReference type="AlphaFoldDB" id="A0A7H9AZR2"/>
<feature type="region of interest" description="Disordered" evidence="1">
    <location>
        <begin position="89"/>
        <end position="116"/>
    </location>
</feature>
<protein>
    <submittedName>
        <fullName evidence="2">Uncharacterized protein</fullName>
    </submittedName>
</protein>
<gene>
    <name evidence="2" type="ORF">HG535_0C02000</name>
</gene>
<dbReference type="GeneID" id="59235547"/>
<sequence>MAMFTRALDGMRARSHTDYSAETAKASREASTRGATIPGEFSLTDQVEDPHKWIEEYTKNGLELRAAAETERVVEKELGSCRWEAGLETRVADGGNDPVPSVASQVEHKLNEPFPERVKEKHDSSQEDYCCVEAQTNNTFERGPDKAASPDSTITNDHEQECETECNSANTSMNSSFEYVHKPLKDLIYKTNKNIYDVDSRKVKYKAGLSKRNNILPSLHRNRKLSQ</sequence>
<keyword evidence="3" id="KW-1185">Reference proteome</keyword>
<evidence type="ECO:0000313" key="2">
    <source>
        <dbReference type="EMBL" id="QLG71851.1"/>
    </source>
</evidence>
<dbReference type="EMBL" id="CP058606">
    <property type="protein sequence ID" value="QLG71851.1"/>
    <property type="molecule type" value="Genomic_DNA"/>
</dbReference>
<accession>A0A7H9AZR2</accession>
<feature type="compositionally biased region" description="Basic and acidic residues" evidence="1">
    <location>
        <begin position="106"/>
        <end position="116"/>
    </location>
</feature>
<dbReference type="KEGG" id="zmk:HG535_0C02000"/>
<dbReference type="OrthoDB" id="4068553at2759"/>
<name>A0A7H9AZR2_ZYGMR</name>
<feature type="compositionally biased region" description="Basic and acidic residues" evidence="1">
    <location>
        <begin position="9"/>
        <end position="31"/>
    </location>
</feature>
<proteinExistence type="predicted"/>
<evidence type="ECO:0000313" key="3">
    <source>
        <dbReference type="Proteomes" id="UP000509704"/>
    </source>
</evidence>
<dbReference type="RefSeq" id="XP_037143579.1">
    <property type="nucleotide sequence ID" value="XM_037287684.1"/>
</dbReference>